<proteinExistence type="predicted"/>
<dbReference type="SUPFAM" id="SSF88713">
    <property type="entry name" value="Glycoside hydrolase/deacetylase"/>
    <property type="match status" value="1"/>
</dbReference>
<accession>A0A382MF60</accession>
<organism evidence="2">
    <name type="scientific">marine metagenome</name>
    <dbReference type="NCBI Taxonomy" id="408172"/>
    <lineage>
        <taxon>unclassified sequences</taxon>
        <taxon>metagenomes</taxon>
        <taxon>ecological metagenomes</taxon>
    </lineage>
</organism>
<name>A0A382MF60_9ZZZZ</name>
<evidence type="ECO:0000313" key="2">
    <source>
        <dbReference type="EMBL" id="SVC47584.1"/>
    </source>
</evidence>
<dbReference type="AlphaFoldDB" id="A0A382MF60"/>
<sequence length="185" mass="20226">QVLSAHGFAGNLFVNTGPMEGDGYGTETMTWEEIGTLAEAGWHVGAHTVTHPNLSKLVAEDPQGERLQWELETCDATLVRELGITPRDFAFTGTSWSSVAERKVMERYRFGRLWIVGSQYQADGEAIRYAELVGVAGDDEADGGPPMAARYITADTPAYRLPSMELQCDLSHDPAAFRAYLEGAL</sequence>
<dbReference type="CDD" id="cd10918">
    <property type="entry name" value="CE4_NodB_like_5s_6s"/>
    <property type="match status" value="1"/>
</dbReference>
<dbReference type="Gene3D" id="3.20.20.370">
    <property type="entry name" value="Glycoside hydrolase/deacetylase"/>
    <property type="match status" value="1"/>
</dbReference>
<dbReference type="GO" id="GO:0016810">
    <property type="term" value="F:hydrolase activity, acting on carbon-nitrogen (but not peptide) bonds"/>
    <property type="evidence" value="ECO:0007669"/>
    <property type="project" value="InterPro"/>
</dbReference>
<dbReference type="Pfam" id="PF01522">
    <property type="entry name" value="Polysacc_deac_1"/>
    <property type="match status" value="1"/>
</dbReference>
<protein>
    <recommendedName>
        <fullName evidence="1">NodB homology domain-containing protein</fullName>
    </recommendedName>
</protein>
<dbReference type="InterPro" id="IPR011330">
    <property type="entry name" value="Glyco_hydro/deAcase_b/a-brl"/>
</dbReference>
<dbReference type="InterPro" id="IPR002509">
    <property type="entry name" value="NODB_dom"/>
</dbReference>
<feature type="non-terminal residue" evidence="2">
    <location>
        <position position="1"/>
    </location>
</feature>
<dbReference type="GO" id="GO:0005975">
    <property type="term" value="P:carbohydrate metabolic process"/>
    <property type="evidence" value="ECO:0007669"/>
    <property type="project" value="InterPro"/>
</dbReference>
<feature type="domain" description="NodB homology" evidence="1">
    <location>
        <begin position="2"/>
        <end position="100"/>
    </location>
</feature>
<dbReference type="EMBL" id="UINC01093284">
    <property type="protein sequence ID" value="SVC47584.1"/>
    <property type="molecule type" value="Genomic_DNA"/>
</dbReference>
<evidence type="ECO:0000259" key="1">
    <source>
        <dbReference type="Pfam" id="PF01522"/>
    </source>
</evidence>
<gene>
    <name evidence="2" type="ORF">METZ01_LOCUS300438</name>
</gene>
<reference evidence="2" key="1">
    <citation type="submission" date="2018-05" db="EMBL/GenBank/DDBJ databases">
        <authorList>
            <person name="Lanie J.A."/>
            <person name="Ng W.-L."/>
            <person name="Kazmierczak K.M."/>
            <person name="Andrzejewski T.M."/>
            <person name="Davidsen T.M."/>
            <person name="Wayne K.J."/>
            <person name="Tettelin H."/>
            <person name="Glass J.I."/>
            <person name="Rusch D."/>
            <person name="Podicherti R."/>
            <person name="Tsui H.-C.T."/>
            <person name="Winkler M.E."/>
        </authorList>
    </citation>
    <scope>NUCLEOTIDE SEQUENCE</scope>
</reference>